<keyword evidence="2" id="KW-1185">Reference proteome</keyword>
<dbReference type="Proteomes" id="UP001055811">
    <property type="component" value="Linkage Group LG02"/>
</dbReference>
<reference evidence="1 2" key="2">
    <citation type="journal article" date="2022" name="Mol. Ecol. Resour.">
        <title>The genomes of chicory, endive, great burdock and yacon provide insights into Asteraceae paleo-polyploidization history and plant inulin production.</title>
        <authorList>
            <person name="Fan W."/>
            <person name="Wang S."/>
            <person name="Wang H."/>
            <person name="Wang A."/>
            <person name="Jiang F."/>
            <person name="Liu H."/>
            <person name="Zhao H."/>
            <person name="Xu D."/>
            <person name="Zhang Y."/>
        </authorList>
    </citation>
    <scope>NUCLEOTIDE SEQUENCE [LARGE SCALE GENOMIC DNA]</scope>
    <source>
        <strain evidence="2">cv. Punajuju</strain>
        <tissue evidence="1">Leaves</tissue>
    </source>
</reference>
<reference evidence="2" key="1">
    <citation type="journal article" date="2022" name="Mol. Ecol. Resour.">
        <title>The genomes of chicory, endive, great burdock and yacon provide insights into Asteraceae palaeo-polyploidization history and plant inulin production.</title>
        <authorList>
            <person name="Fan W."/>
            <person name="Wang S."/>
            <person name="Wang H."/>
            <person name="Wang A."/>
            <person name="Jiang F."/>
            <person name="Liu H."/>
            <person name="Zhao H."/>
            <person name="Xu D."/>
            <person name="Zhang Y."/>
        </authorList>
    </citation>
    <scope>NUCLEOTIDE SEQUENCE [LARGE SCALE GENOMIC DNA]</scope>
    <source>
        <strain evidence="2">cv. Punajuju</strain>
    </source>
</reference>
<gene>
    <name evidence="1" type="ORF">L2E82_12877</name>
</gene>
<protein>
    <submittedName>
        <fullName evidence="1">Uncharacterized protein</fullName>
    </submittedName>
</protein>
<name>A0ACB9GHA9_CICIN</name>
<evidence type="ECO:0000313" key="2">
    <source>
        <dbReference type="Proteomes" id="UP001055811"/>
    </source>
</evidence>
<organism evidence="1 2">
    <name type="scientific">Cichorium intybus</name>
    <name type="common">Chicory</name>
    <dbReference type="NCBI Taxonomy" id="13427"/>
    <lineage>
        <taxon>Eukaryota</taxon>
        <taxon>Viridiplantae</taxon>
        <taxon>Streptophyta</taxon>
        <taxon>Embryophyta</taxon>
        <taxon>Tracheophyta</taxon>
        <taxon>Spermatophyta</taxon>
        <taxon>Magnoliopsida</taxon>
        <taxon>eudicotyledons</taxon>
        <taxon>Gunneridae</taxon>
        <taxon>Pentapetalae</taxon>
        <taxon>asterids</taxon>
        <taxon>campanulids</taxon>
        <taxon>Asterales</taxon>
        <taxon>Asteraceae</taxon>
        <taxon>Cichorioideae</taxon>
        <taxon>Cichorieae</taxon>
        <taxon>Cichoriinae</taxon>
        <taxon>Cichorium</taxon>
    </lineage>
</organism>
<comment type="caution">
    <text evidence="1">The sequence shown here is derived from an EMBL/GenBank/DDBJ whole genome shotgun (WGS) entry which is preliminary data.</text>
</comment>
<proteinExistence type="predicted"/>
<accession>A0ACB9GHA9</accession>
<sequence length="152" mass="16355">MGAKNHGIVMRDANIDATLNVLVADGFRAAGQRCMALSIVVLVGDATKWENELVKRAKQLKVNAGIEPDDADLGPAKERVCRFVQSGVENGAKLLLRIPHNCTGEVLRIVRPDSKRYIFLAQGGTAVGTGLNTKKGFDVKIAAAVADEKFRL</sequence>
<evidence type="ECO:0000313" key="1">
    <source>
        <dbReference type="EMBL" id="KAI3782820.1"/>
    </source>
</evidence>
<dbReference type="EMBL" id="CM042010">
    <property type="protein sequence ID" value="KAI3782820.1"/>
    <property type="molecule type" value="Genomic_DNA"/>
</dbReference>